<dbReference type="OrthoDB" id="5590473at2759"/>
<name>A0A9N9C657_9GLOM</name>
<dbReference type="Proteomes" id="UP000789706">
    <property type="component" value="Unassembled WGS sequence"/>
</dbReference>
<feature type="non-terminal residue" evidence="1">
    <location>
        <position position="1"/>
    </location>
</feature>
<accession>A0A9N9C657</accession>
<organism evidence="1 2">
    <name type="scientific">Diversispora eburnea</name>
    <dbReference type="NCBI Taxonomy" id="1213867"/>
    <lineage>
        <taxon>Eukaryota</taxon>
        <taxon>Fungi</taxon>
        <taxon>Fungi incertae sedis</taxon>
        <taxon>Mucoromycota</taxon>
        <taxon>Glomeromycotina</taxon>
        <taxon>Glomeromycetes</taxon>
        <taxon>Diversisporales</taxon>
        <taxon>Diversisporaceae</taxon>
        <taxon>Diversispora</taxon>
    </lineage>
</organism>
<comment type="caution">
    <text evidence="1">The sequence shown here is derived from an EMBL/GenBank/DDBJ whole genome shotgun (WGS) entry which is preliminary data.</text>
</comment>
<reference evidence="1" key="1">
    <citation type="submission" date="2021-06" db="EMBL/GenBank/DDBJ databases">
        <authorList>
            <person name="Kallberg Y."/>
            <person name="Tangrot J."/>
            <person name="Rosling A."/>
        </authorList>
    </citation>
    <scope>NUCLEOTIDE SEQUENCE</scope>
    <source>
        <strain evidence="1">AZ414A</strain>
    </source>
</reference>
<protein>
    <submittedName>
        <fullName evidence="1">8602_t:CDS:1</fullName>
    </submittedName>
</protein>
<dbReference type="EMBL" id="CAJVPK010001489">
    <property type="protein sequence ID" value="CAG8588491.1"/>
    <property type="molecule type" value="Genomic_DNA"/>
</dbReference>
<gene>
    <name evidence="1" type="ORF">DEBURN_LOCUS8932</name>
</gene>
<dbReference type="AlphaFoldDB" id="A0A9N9C657"/>
<evidence type="ECO:0000313" key="1">
    <source>
        <dbReference type="EMBL" id="CAG8588491.1"/>
    </source>
</evidence>
<keyword evidence="2" id="KW-1185">Reference proteome</keyword>
<sequence length="107" mass="12559">MELLVSAAEIYHTKDPGKYGLGPQISISSCFMRKSFFYPLDNFYQQFTYAYGQVSTGKKHTLEITDKSVGKWENDEIMKCFVSLQLFARWYRQIMNLYFDNKVNLGK</sequence>
<proteinExistence type="predicted"/>
<evidence type="ECO:0000313" key="2">
    <source>
        <dbReference type="Proteomes" id="UP000789706"/>
    </source>
</evidence>